<protein>
    <submittedName>
        <fullName evidence="5">Uncharacterized protein</fullName>
    </submittedName>
</protein>
<evidence type="ECO:0000313" key="6">
    <source>
        <dbReference type="Proteomes" id="UP000039865"/>
    </source>
</evidence>
<keyword evidence="2" id="KW-0677">Repeat</keyword>
<dbReference type="GO" id="GO:0004222">
    <property type="term" value="F:metalloendopeptidase activity"/>
    <property type="evidence" value="ECO:0007669"/>
    <property type="project" value="TreeGrafter"/>
</dbReference>
<dbReference type="Proteomes" id="UP000039865">
    <property type="component" value="Unassembled WGS sequence"/>
</dbReference>
<evidence type="ECO:0000256" key="4">
    <source>
        <dbReference type="SAM" id="Phobius"/>
    </source>
</evidence>
<dbReference type="GO" id="GO:0005615">
    <property type="term" value="C:extracellular space"/>
    <property type="evidence" value="ECO:0007669"/>
    <property type="project" value="TreeGrafter"/>
</dbReference>
<keyword evidence="1" id="KW-0732">Signal</keyword>
<evidence type="ECO:0000256" key="3">
    <source>
        <dbReference type="ARBA" id="ARBA00023157"/>
    </source>
</evidence>
<feature type="transmembrane region" description="Helical" evidence="4">
    <location>
        <begin position="1013"/>
        <end position="1036"/>
    </location>
</feature>
<dbReference type="PANTHER" id="PTHR46130">
    <property type="entry name" value="LAMGL DOMAIN-CONTAINING PROTEIN"/>
    <property type="match status" value="1"/>
</dbReference>
<feature type="transmembrane region" description="Helical" evidence="4">
    <location>
        <begin position="865"/>
        <end position="888"/>
    </location>
</feature>
<dbReference type="OMA" id="FREDYIN"/>
<organism evidence="5 6">
    <name type="scientific">Stylonychia lemnae</name>
    <name type="common">Ciliate</name>
    <dbReference type="NCBI Taxonomy" id="5949"/>
    <lineage>
        <taxon>Eukaryota</taxon>
        <taxon>Sar</taxon>
        <taxon>Alveolata</taxon>
        <taxon>Ciliophora</taxon>
        <taxon>Intramacronucleata</taxon>
        <taxon>Spirotrichea</taxon>
        <taxon>Stichotrichia</taxon>
        <taxon>Sporadotrichida</taxon>
        <taxon>Oxytrichidae</taxon>
        <taxon>Stylonychinae</taxon>
        <taxon>Stylonychia</taxon>
    </lineage>
</organism>
<dbReference type="InterPro" id="IPR043543">
    <property type="entry name" value="PAPPA/PAPPA2"/>
</dbReference>
<feature type="transmembrane region" description="Helical" evidence="4">
    <location>
        <begin position="1042"/>
        <end position="1068"/>
    </location>
</feature>
<keyword evidence="4" id="KW-0812">Transmembrane</keyword>
<evidence type="ECO:0000256" key="1">
    <source>
        <dbReference type="ARBA" id="ARBA00022729"/>
    </source>
</evidence>
<keyword evidence="4" id="KW-0472">Membrane</keyword>
<sequence>MPNWTVVCGDSINQEYEQCDDGNTSSGDGQKLIYHKYCIFRCSSTCTTETGFFCTGARLAKTTCYESCGDGKKFTTAATACDDGNNIDGDGCSTDCVIETGFTCTTPGVGGKTTCTENCGDGRNMRVRACDDGNTANGDGCSSTCTVETYWTCAGGSSISADVCYPVCGDSRRIGGEQCDDGNNKHLDGCTSYCTTEVGFTCATSIVPNVCTESCGDGRNMGFNTCDDGNSVSGDGQSIFALIKQLFSYLRSTEVCGDSVSYSTNPTKCDDGDSEIGDGCDVYCNIEPGWFKSGFSYKEICGDGRNYHSYSFECDDGNTIDGDGCSSVCVIENGYLCEGGDSSTQDVCSGECGDGTVIGEQCDDGNLLSGDGCDCKCKIEAGFTCSGGSSTTASKCTEICGDGKSIGFYQCDDGNTVSGDGCSNTCTVESGWTCTNYPRNVASVCTEVCGDGTRNGIIHQCDDGNVVSGDGCSSICKVEAGYTCAGGNSATADQCKEICGVGYNFGTKDCDDGNTKNGDGCNSVCQTEKGWTCSGGNALTKDTCKEICGDGLDFLKYNCDDGNYINGDGCDRTCNVEPYYTCSGGTTTKPDTCKALPPFYIQLAKVNANNTKMQIYLTENYYLKNSWDKSKWEVLVQGPKNSYDYDWELDRMEELEAGTLKPKYMTLNLTINDKLYGSNLEQVVVNFIDKSDSLSVQYGTPMYNNTVDGYLNANDNEIAEYTMSSCLRGFFDAVGVVNLNFAVVKDLFSSLFSKQIDYDYYHSTAYKEMGYETYSFLINGVAMLIISACLLGSTFIVYAVAKSVIGIAERQDNQRLLKVGKTIQKIGWRLPHAVARLAFLQLTFASVLDLSSLSAESINIGMGSYLSIMIIGVYGGYVLFELITGMIYRNYILTNEFHLRTQTTKVQKQTNLLFLFGLMAQNKEEAQGADNEEDDPNKPSEYQQLYGEYNYMSFFQYFTFFPFALKRTALVMIAVLLDDQPNVFLLLFVITTLANMAYLSYIRPFREDYINKLYVVNEFFLVVQSGFMVLFCTPFGTTEMDVSYLSIVMLASYMQIVVTVITSGIVTYQKMKALKDKDKVQELDNNQEEPESQPKIEKTQAPVNKPVSPLKKQGNLFQNQEIDLNGMKGLNYNYTGSLARPPVTKNQPIPLLKGSAQSHISTATSDKRGLVMDLLYK</sequence>
<feature type="transmembrane region" description="Helical" evidence="4">
    <location>
        <begin position="983"/>
        <end position="1001"/>
    </location>
</feature>
<dbReference type="InParanoid" id="A0A078ATJ8"/>
<accession>A0A078ATJ8</accession>
<feature type="transmembrane region" description="Helical" evidence="4">
    <location>
        <begin position="954"/>
        <end position="977"/>
    </location>
</feature>
<dbReference type="GO" id="GO:0006508">
    <property type="term" value="P:proteolysis"/>
    <property type="evidence" value="ECO:0007669"/>
    <property type="project" value="TreeGrafter"/>
</dbReference>
<dbReference type="EMBL" id="CCKQ01013629">
    <property type="protein sequence ID" value="CDW85321.1"/>
    <property type="molecule type" value="Genomic_DNA"/>
</dbReference>
<dbReference type="PANTHER" id="PTHR46130:SF3">
    <property type="entry name" value="CHROMOSOME UNDETERMINED SCAFFOLD_33, WHOLE GENOME SHOTGUN SEQUENCE"/>
    <property type="match status" value="1"/>
</dbReference>
<dbReference type="NCBIfam" id="TIGR02232">
    <property type="entry name" value="myxo_disulf_rpt"/>
    <property type="match status" value="12"/>
</dbReference>
<feature type="transmembrane region" description="Helical" evidence="4">
    <location>
        <begin position="833"/>
        <end position="853"/>
    </location>
</feature>
<dbReference type="GO" id="GO:0007166">
    <property type="term" value="P:cell surface receptor signaling pathway"/>
    <property type="evidence" value="ECO:0007669"/>
    <property type="project" value="TreeGrafter"/>
</dbReference>
<keyword evidence="6" id="KW-1185">Reference proteome</keyword>
<evidence type="ECO:0000256" key="2">
    <source>
        <dbReference type="ARBA" id="ARBA00022737"/>
    </source>
</evidence>
<keyword evidence="3" id="KW-1015">Disulfide bond</keyword>
<name>A0A078ATJ8_STYLE</name>
<proteinExistence type="predicted"/>
<gene>
    <name evidence="5" type="primary">Contig8557.g9135</name>
    <name evidence="5" type="ORF">STYLEM_14395</name>
</gene>
<keyword evidence="4" id="KW-1133">Transmembrane helix</keyword>
<dbReference type="AlphaFoldDB" id="A0A078ATJ8"/>
<dbReference type="InterPro" id="IPR011936">
    <property type="entry name" value="Myxo_disulph_rpt"/>
</dbReference>
<feature type="transmembrane region" description="Helical" evidence="4">
    <location>
        <begin position="776"/>
        <end position="801"/>
    </location>
</feature>
<reference evidence="5 6" key="1">
    <citation type="submission" date="2014-06" db="EMBL/GenBank/DDBJ databases">
        <authorList>
            <person name="Swart Estienne"/>
        </authorList>
    </citation>
    <scope>NUCLEOTIDE SEQUENCE [LARGE SCALE GENOMIC DNA]</scope>
    <source>
        <strain evidence="5 6">130c</strain>
    </source>
</reference>
<dbReference type="OrthoDB" id="409374at2759"/>
<dbReference type="Pfam" id="PF13948">
    <property type="entry name" value="DUF4215"/>
    <property type="match status" value="5"/>
</dbReference>
<evidence type="ECO:0000313" key="5">
    <source>
        <dbReference type="EMBL" id="CDW85321.1"/>
    </source>
</evidence>